<dbReference type="Proteomes" id="UP000885832">
    <property type="component" value="Unassembled WGS sequence"/>
</dbReference>
<dbReference type="InterPro" id="IPR026026">
    <property type="entry name" value="HIT_Hint"/>
</dbReference>
<feature type="domain" description="HIT" evidence="2">
    <location>
        <begin position="35"/>
        <end position="103"/>
    </location>
</feature>
<dbReference type="SUPFAM" id="SSF54197">
    <property type="entry name" value="HIT-like"/>
    <property type="match status" value="1"/>
</dbReference>
<evidence type="ECO:0000259" key="2">
    <source>
        <dbReference type="PROSITE" id="PS51084"/>
    </source>
</evidence>
<dbReference type="AlphaFoldDB" id="A0A832J2E7"/>
<name>A0A832J2E7_9GAMM</name>
<evidence type="ECO:0000313" key="3">
    <source>
        <dbReference type="EMBL" id="HHJ80084.1"/>
    </source>
</evidence>
<protein>
    <submittedName>
        <fullName evidence="3">HIT domain-containing protein</fullName>
    </submittedName>
</protein>
<sequence length="141" mass="15752">MAQLHPQLAQDCLKLGQFPLCQLLLLRDANYPWFILVPDREAIREIHHLSEQDQQQLLRESMALSRALELAFSPDKLNIAALGNMVPQLHIHHIARYTSDPAWPAPVWGHLPAKAYLDEELAAVVAAIISALAGSECEFAD</sequence>
<dbReference type="EMBL" id="DRNF01000030">
    <property type="protein sequence ID" value="HHJ80084.1"/>
    <property type="molecule type" value="Genomic_DNA"/>
</dbReference>
<comment type="caution">
    <text evidence="3">The sequence shown here is derived from an EMBL/GenBank/DDBJ whole genome shotgun (WGS) entry which is preliminary data.</text>
</comment>
<gene>
    <name evidence="3" type="ORF">ENJ65_00460</name>
</gene>
<dbReference type="InterPro" id="IPR011146">
    <property type="entry name" value="HIT-like"/>
</dbReference>
<proteinExistence type="predicted"/>
<comment type="caution">
    <text evidence="1">Lacks conserved residue(s) required for the propagation of feature annotation.</text>
</comment>
<reference evidence="3" key="1">
    <citation type="journal article" date="2020" name="mSystems">
        <title>Genome- and Community-Level Interaction Insights into Carbon Utilization and Element Cycling Functions of Hydrothermarchaeota in Hydrothermal Sediment.</title>
        <authorList>
            <person name="Zhou Z."/>
            <person name="Liu Y."/>
            <person name="Xu W."/>
            <person name="Pan J."/>
            <person name="Luo Z.H."/>
            <person name="Li M."/>
        </authorList>
    </citation>
    <scope>NUCLEOTIDE SEQUENCE [LARGE SCALE GENOMIC DNA]</scope>
    <source>
        <strain evidence="3">HyVt-505</strain>
    </source>
</reference>
<dbReference type="InterPro" id="IPR036265">
    <property type="entry name" value="HIT-like_sf"/>
</dbReference>
<accession>A0A832J2E7</accession>
<organism evidence="3">
    <name type="scientific">Candidatus Tenderia electrophaga</name>
    <dbReference type="NCBI Taxonomy" id="1748243"/>
    <lineage>
        <taxon>Bacteria</taxon>
        <taxon>Pseudomonadati</taxon>
        <taxon>Pseudomonadota</taxon>
        <taxon>Gammaproteobacteria</taxon>
        <taxon>Candidatus Tenderiales</taxon>
        <taxon>Candidatus Tenderiaceae</taxon>
        <taxon>Candidatus Tenderia</taxon>
    </lineage>
</organism>
<dbReference type="PROSITE" id="PS51084">
    <property type="entry name" value="HIT_2"/>
    <property type="match status" value="1"/>
</dbReference>
<evidence type="ECO:0000256" key="1">
    <source>
        <dbReference type="PROSITE-ProRule" id="PRU00464"/>
    </source>
</evidence>
<dbReference type="Pfam" id="PF01230">
    <property type="entry name" value="HIT"/>
    <property type="match status" value="1"/>
</dbReference>
<dbReference type="PIRSF" id="PIRSF000714">
    <property type="entry name" value="HIT"/>
    <property type="match status" value="1"/>
</dbReference>
<dbReference type="Gene3D" id="3.30.428.10">
    <property type="entry name" value="HIT-like"/>
    <property type="match status" value="1"/>
</dbReference>
<dbReference type="GO" id="GO:0003824">
    <property type="term" value="F:catalytic activity"/>
    <property type="evidence" value="ECO:0007669"/>
    <property type="project" value="InterPro"/>
</dbReference>